<dbReference type="Gene3D" id="3.40.50.720">
    <property type="entry name" value="NAD(P)-binding Rossmann-like Domain"/>
    <property type="match status" value="1"/>
</dbReference>
<proteinExistence type="predicted"/>
<dbReference type="EMBL" id="RIAS01000007">
    <property type="protein sequence ID" value="KAA8785147.1"/>
    <property type="molecule type" value="Genomic_DNA"/>
</dbReference>
<dbReference type="Proteomes" id="UP000323664">
    <property type="component" value="Unassembled WGS sequence"/>
</dbReference>
<evidence type="ECO:0000313" key="2">
    <source>
        <dbReference type="Proteomes" id="UP000323664"/>
    </source>
</evidence>
<dbReference type="OrthoDB" id="1910498at2"/>
<dbReference type="PANTHER" id="PTHR43796:SF2">
    <property type="entry name" value="CARBOXYNORSPERMIDINE SYNTHASE"/>
    <property type="match status" value="1"/>
</dbReference>
<dbReference type="AlphaFoldDB" id="A0A5M9WTZ7"/>
<name>A0A5M9WTZ7_PAEAM</name>
<dbReference type="SUPFAM" id="SSF51735">
    <property type="entry name" value="NAD(P)-binding Rossmann-fold domains"/>
    <property type="match status" value="1"/>
</dbReference>
<protein>
    <submittedName>
        <fullName evidence="1">Saccharopine dehydrogenase</fullName>
    </submittedName>
</protein>
<dbReference type="RefSeq" id="WP_123064942.1">
    <property type="nucleotide sequence ID" value="NZ_RIAS01000007.1"/>
</dbReference>
<comment type="caution">
    <text evidence="1">The sequence shown here is derived from an EMBL/GenBank/DDBJ whole genome shotgun (WGS) entry which is preliminary data.</text>
</comment>
<sequence>MITTNRKILIAGGYGAVGAQIARILHDRHADLELLLGGRSSGKTPPFASNRVHTVIVDTAAPDPLIHVQDDVFLIINAVNDLQDSLLVSAIRRGIPLIDVTRWTEVFHQAHHTVKQEELRSPVILSSGWMGGTASLFAMMLAENLNHVEMNISALYSLRDKAGPDSVTFMDRMSIPFQITELNTQREVYPMTDPLPVTFPGGYRTPCYRLDTPDHVTLPRQSHIDASSFRIAFDHKLSMYALASMVKTGIWSMISGERFTPLRRKLLYNPGNGGAHHLVIELNGMDNSGKQVKRRLTVSDPQGQSHLTALGAAIQADKLLRLPADKPMAAGIYYPEHWLDHHTDRDAAVQFYTAHGVQLG</sequence>
<dbReference type="PANTHER" id="PTHR43796">
    <property type="entry name" value="CARBOXYNORSPERMIDINE SYNTHASE"/>
    <property type="match status" value="1"/>
</dbReference>
<dbReference type="InterPro" id="IPR036291">
    <property type="entry name" value="NAD(P)-bd_dom_sf"/>
</dbReference>
<organism evidence="1 2">
    <name type="scientific">Paenibacillus amylolyticus</name>
    <dbReference type="NCBI Taxonomy" id="1451"/>
    <lineage>
        <taxon>Bacteria</taxon>
        <taxon>Bacillati</taxon>
        <taxon>Bacillota</taxon>
        <taxon>Bacilli</taxon>
        <taxon>Bacillales</taxon>
        <taxon>Paenibacillaceae</taxon>
        <taxon>Paenibacillus</taxon>
    </lineage>
</organism>
<evidence type="ECO:0000313" key="1">
    <source>
        <dbReference type="EMBL" id="KAA8785147.1"/>
    </source>
</evidence>
<reference evidence="1 2" key="1">
    <citation type="journal article" date="2019" name="J. Ind. Microbiol. Biotechnol.">
        <title>Paenibacillus amylolyticus 27C64 has a diverse set of carbohydrate-active enzymes and complete pectin deconstruction system.</title>
        <authorList>
            <person name="Keggi C."/>
            <person name="Doran-Peterson J."/>
        </authorList>
    </citation>
    <scope>NUCLEOTIDE SEQUENCE [LARGE SCALE GENOMIC DNA]</scope>
    <source>
        <strain evidence="1 2">27C64</strain>
    </source>
</reference>
<gene>
    <name evidence="1" type="ORF">EC604_14980</name>
</gene>
<accession>A0A5M9WTZ7</accession>